<evidence type="ECO:0000256" key="3">
    <source>
        <dbReference type="ARBA" id="ARBA00022630"/>
    </source>
</evidence>
<evidence type="ECO:0000256" key="2">
    <source>
        <dbReference type="ARBA" id="ARBA00010139"/>
    </source>
</evidence>
<dbReference type="Proteomes" id="UP001213681">
    <property type="component" value="Unassembled WGS sequence"/>
</dbReference>
<evidence type="ECO:0000256" key="4">
    <source>
        <dbReference type="ARBA" id="ARBA00022827"/>
    </source>
</evidence>
<comment type="caution">
    <text evidence="6">The sequence shown here is derived from an EMBL/GenBank/DDBJ whole genome shotgun (WGS) entry which is preliminary data.</text>
</comment>
<evidence type="ECO:0000313" key="7">
    <source>
        <dbReference type="Proteomes" id="UP001213681"/>
    </source>
</evidence>
<evidence type="ECO:0000256" key="1">
    <source>
        <dbReference type="ARBA" id="ARBA00001974"/>
    </source>
</evidence>
<dbReference type="SUPFAM" id="SSF51905">
    <property type="entry name" value="FAD/NAD(P)-binding domain"/>
    <property type="match status" value="3"/>
</dbReference>
<dbReference type="Gene3D" id="3.50.50.60">
    <property type="entry name" value="FAD/NAD(P)-binding domain"/>
    <property type="match status" value="3"/>
</dbReference>
<comment type="cofactor">
    <cofactor evidence="1">
        <name>FAD</name>
        <dbReference type="ChEBI" id="CHEBI:57692"/>
    </cofactor>
</comment>
<gene>
    <name evidence="6" type="ORF">N7458_001010</name>
</gene>
<dbReference type="EMBL" id="JAPVEA010000001">
    <property type="protein sequence ID" value="KAJ5465324.1"/>
    <property type="molecule type" value="Genomic_DNA"/>
</dbReference>
<dbReference type="PANTHER" id="PTHR42877">
    <property type="entry name" value="L-ORNITHINE N(5)-MONOOXYGENASE-RELATED"/>
    <property type="match status" value="1"/>
</dbReference>
<reference evidence="6" key="1">
    <citation type="submission" date="2022-12" db="EMBL/GenBank/DDBJ databases">
        <authorList>
            <person name="Petersen C."/>
        </authorList>
    </citation>
    <scope>NUCLEOTIDE SEQUENCE</scope>
    <source>
        <strain evidence="6">IBT 16125</strain>
    </source>
</reference>
<organism evidence="6 7">
    <name type="scientific">Penicillium daleae</name>
    <dbReference type="NCBI Taxonomy" id="63821"/>
    <lineage>
        <taxon>Eukaryota</taxon>
        <taxon>Fungi</taxon>
        <taxon>Dikarya</taxon>
        <taxon>Ascomycota</taxon>
        <taxon>Pezizomycotina</taxon>
        <taxon>Eurotiomycetes</taxon>
        <taxon>Eurotiomycetidae</taxon>
        <taxon>Eurotiales</taxon>
        <taxon>Aspergillaceae</taxon>
        <taxon>Penicillium</taxon>
    </lineage>
</organism>
<keyword evidence="7" id="KW-1185">Reference proteome</keyword>
<evidence type="ECO:0000313" key="6">
    <source>
        <dbReference type="EMBL" id="KAJ5465324.1"/>
    </source>
</evidence>
<comment type="similarity">
    <text evidence="2">Belongs to the FAD-binding monooxygenase family.</text>
</comment>
<keyword evidence="3" id="KW-0285">Flavoprotein</keyword>
<feature type="region of interest" description="Disordered" evidence="5">
    <location>
        <begin position="1"/>
        <end position="45"/>
    </location>
</feature>
<dbReference type="Pfam" id="PF13450">
    <property type="entry name" value="NAD_binding_8"/>
    <property type="match status" value="1"/>
</dbReference>
<dbReference type="GeneID" id="81594647"/>
<evidence type="ECO:0008006" key="8">
    <source>
        <dbReference type="Google" id="ProtNLM"/>
    </source>
</evidence>
<sequence>MSPALKGPLAGSNGVNDDGIKSVSTEGEHSNGADKPAVSADRLNEFGYPQNGSGRNYVLPNTWHSKKTKIRVACIGAGASGICLAYKMQHQMDPNTWELAIYEKNDNICGTCLNIARDESNQLSYGQIYTYSFEPHPDWSTYFAYAPEILEYFRTEVAGGPGLMKCVTVEFADKHQCQRFVQVNSKVVEATWHPREGIYKIVIEDTNTGETREDWSHVLVNATGNLNKWKCWCSAPSFGWPEIEGLYDFAGPKMHPSHWDESVDFVGKTVGIIGTGSTAIQVVPELQKGRVCTKVTPEHADSFKQLQRASNCSCDHPLGSVLLSGEIRQYVFTDEEKRKFREDPDFLLNMRQKIEAEVNLLFPFFQRGTDLQKQMHVVMTEEMHNRIGPGHEELKEHLIPKWLPGCRRITPGDGYLEALTQDNVQPIFNEISKIVPEGLIDSDGVLHKVDILVCATGFDIPYAPHFKLTNGDGINMQDEWKDDPNLYLGLTAPSYPNYFVMVGVGGTWANGKSTSIPELPILQQTMTDKLPMQLETASEHFIKIFRKMQEEGIKSIEVTQEACDDFIYHLELFHKSKETVWSDTCRSWYKKNGKAWIWPGATIHYLKTLNAPPSYEDYKFTYWSGRRFAYFGDGNVQATALKENVSAMAPYIRKSDHPWHIA</sequence>
<dbReference type="RefSeq" id="XP_056772171.1">
    <property type="nucleotide sequence ID" value="XM_056904404.1"/>
</dbReference>
<accession>A0AAD6CJX8</accession>
<dbReference type="AlphaFoldDB" id="A0AAD6CJX8"/>
<dbReference type="PANTHER" id="PTHR42877:SF8">
    <property type="entry name" value="MONOOXYGENASE"/>
    <property type="match status" value="1"/>
</dbReference>
<keyword evidence="4" id="KW-0274">FAD</keyword>
<dbReference type="InterPro" id="IPR036188">
    <property type="entry name" value="FAD/NAD-bd_sf"/>
</dbReference>
<evidence type="ECO:0000256" key="5">
    <source>
        <dbReference type="SAM" id="MobiDB-lite"/>
    </source>
</evidence>
<proteinExistence type="inferred from homology"/>
<protein>
    <recommendedName>
        <fullName evidence="8">FAD/NAD(P)-binding domain-containing protein</fullName>
    </recommendedName>
</protein>
<dbReference type="InterPro" id="IPR051209">
    <property type="entry name" value="FAD-bind_Monooxygenase_sf"/>
</dbReference>
<name>A0AAD6CJX8_9EURO</name>
<reference evidence="6" key="2">
    <citation type="journal article" date="2023" name="IMA Fungus">
        <title>Comparative genomic study of the Penicillium genus elucidates a diverse pangenome and 15 lateral gene transfer events.</title>
        <authorList>
            <person name="Petersen C."/>
            <person name="Sorensen T."/>
            <person name="Nielsen M.R."/>
            <person name="Sondergaard T.E."/>
            <person name="Sorensen J.L."/>
            <person name="Fitzpatrick D.A."/>
            <person name="Frisvad J.C."/>
            <person name="Nielsen K.L."/>
        </authorList>
    </citation>
    <scope>NUCLEOTIDE SEQUENCE</scope>
    <source>
        <strain evidence="6">IBT 16125</strain>
    </source>
</reference>